<dbReference type="FunFam" id="1.10.10.60:FF:000132">
    <property type="entry name" value="AraC family transcriptional regulator"/>
    <property type="match status" value="1"/>
</dbReference>
<dbReference type="Pfam" id="PF12833">
    <property type="entry name" value="HTH_18"/>
    <property type="match status" value="1"/>
</dbReference>
<keyword evidence="1" id="KW-0678">Repressor</keyword>
<dbReference type="InterPro" id="IPR003313">
    <property type="entry name" value="AraC-bd"/>
</dbReference>
<name>A0A7W5B8J3_9BURK</name>
<keyword evidence="8" id="KW-1185">Reference proteome</keyword>
<dbReference type="InterPro" id="IPR009057">
    <property type="entry name" value="Homeodomain-like_sf"/>
</dbReference>
<dbReference type="GO" id="GO:0043565">
    <property type="term" value="F:sequence-specific DNA binding"/>
    <property type="evidence" value="ECO:0007669"/>
    <property type="project" value="InterPro"/>
</dbReference>
<dbReference type="SUPFAM" id="SSF46689">
    <property type="entry name" value="Homeodomain-like"/>
    <property type="match status" value="1"/>
</dbReference>
<dbReference type="PANTHER" id="PTHR11019">
    <property type="entry name" value="HTH-TYPE TRANSCRIPTIONAL REGULATOR NIMR"/>
    <property type="match status" value="1"/>
</dbReference>
<dbReference type="InterPro" id="IPR020449">
    <property type="entry name" value="Tscrpt_reg_AraC-type_HTH"/>
</dbReference>
<keyword evidence="3 7" id="KW-0238">DNA-binding</keyword>
<proteinExistence type="predicted"/>
<evidence type="ECO:0000313" key="8">
    <source>
        <dbReference type="Proteomes" id="UP000541535"/>
    </source>
</evidence>
<dbReference type="InterPro" id="IPR018060">
    <property type="entry name" value="HTH_AraC"/>
</dbReference>
<evidence type="ECO:0000313" key="7">
    <source>
        <dbReference type="EMBL" id="MBB3118532.1"/>
    </source>
</evidence>
<dbReference type="RefSeq" id="WP_183440434.1">
    <property type="nucleotide sequence ID" value="NZ_JACHXD010000003.1"/>
</dbReference>
<dbReference type="Gene3D" id="2.60.120.10">
    <property type="entry name" value="Jelly Rolls"/>
    <property type="match status" value="1"/>
</dbReference>
<dbReference type="InterPro" id="IPR014710">
    <property type="entry name" value="RmlC-like_jellyroll"/>
</dbReference>
<dbReference type="InterPro" id="IPR011051">
    <property type="entry name" value="RmlC_Cupin_sf"/>
</dbReference>
<dbReference type="Pfam" id="PF02311">
    <property type="entry name" value="AraC_binding"/>
    <property type="match status" value="1"/>
</dbReference>
<evidence type="ECO:0000256" key="3">
    <source>
        <dbReference type="ARBA" id="ARBA00023125"/>
    </source>
</evidence>
<keyword evidence="4" id="KW-0010">Activator</keyword>
<dbReference type="AlphaFoldDB" id="A0A7W5B8J3"/>
<dbReference type="PROSITE" id="PS00041">
    <property type="entry name" value="HTH_ARAC_FAMILY_1"/>
    <property type="match status" value="1"/>
</dbReference>
<organism evidence="7 8">
    <name type="scientific">Pseudoduganella violacea</name>
    <dbReference type="NCBI Taxonomy" id="1715466"/>
    <lineage>
        <taxon>Bacteria</taxon>
        <taxon>Pseudomonadati</taxon>
        <taxon>Pseudomonadota</taxon>
        <taxon>Betaproteobacteria</taxon>
        <taxon>Burkholderiales</taxon>
        <taxon>Oxalobacteraceae</taxon>
        <taxon>Telluria group</taxon>
        <taxon>Pseudoduganella</taxon>
    </lineage>
</organism>
<keyword evidence="2" id="KW-0805">Transcription regulation</keyword>
<dbReference type="SUPFAM" id="SSF51182">
    <property type="entry name" value="RmlC-like cupins"/>
    <property type="match status" value="1"/>
</dbReference>
<evidence type="ECO:0000256" key="4">
    <source>
        <dbReference type="ARBA" id="ARBA00023159"/>
    </source>
</evidence>
<dbReference type="PRINTS" id="PR00032">
    <property type="entry name" value="HTHARAC"/>
</dbReference>
<protein>
    <submittedName>
        <fullName evidence="7">AraC-like DNA-binding protein</fullName>
    </submittedName>
</protein>
<evidence type="ECO:0000256" key="1">
    <source>
        <dbReference type="ARBA" id="ARBA00022491"/>
    </source>
</evidence>
<dbReference type="SMART" id="SM00342">
    <property type="entry name" value="HTH_ARAC"/>
    <property type="match status" value="1"/>
</dbReference>
<dbReference type="PANTHER" id="PTHR11019:SF199">
    <property type="entry name" value="HTH-TYPE TRANSCRIPTIONAL REGULATOR NIMR"/>
    <property type="match status" value="1"/>
</dbReference>
<comment type="caution">
    <text evidence="7">The sequence shown here is derived from an EMBL/GenBank/DDBJ whole genome shotgun (WGS) entry which is preliminary data.</text>
</comment>
<accession>A0A7W5B8J3</accession>
<evidence type="ECO:0000256" key="5">
    <source>
        <dbReference type="ARBA" id="ARBA00023163"/>
    </source>
</evidence>
<evidence type="ECO:0000259" key="6">
    <source>
        <dbReference type="PROSITE" id="PS01124"/>
    </source>
</evidence>
<evidence type="ECO:0000256" key="2">
    <source>
        <dbReference type="ARBA" id="ARBA00023015"/>
    </source>
</evidence>
<dbReference type="GO" id="GO:0003700">
    <property type="term" value="F:DNA-binding transcription factor activity"/>
    <property type="evidence" value="ECO:0007669"/>
    <property type="project" value="InterPro"/>
</dbReference>
<dbReference type="InterPro" id="IPR018062">
    <property type="entry name" value="HTH_AraC-typ_CS"/>
</dbReference>
<dbReference type="EMBL" id="JACHXD010000003">
    <property type="protein sequence ID" value="MBB3118532.1"/>
    <property type="molecule type" value="Genomic_DNA"/>
</dbReference>
<sequence length="274" mass="30093">MPEIDYQVARLKGGHRMCLLAEYATPGQSHEVHSHPQGQLYLAVQGLIVVESTGMRCMMPPGRMGWIPPYAPHGAVVHGSPNSDLVGYNIFLAPELCGKLPELPVVLRPSPLAHALIERMVSWEGGVPPDESGYRILDVLIDEIQRAEADPLRLTMPNHPRLQQMAAAIAEHPADETDLDRWAERLGLSRRSITRHFRAETGMSVVEWRQTARLQKGAEMLNAGESVTAVALTLGYDSVSSFIALFRRMLGVTPARFARGPVDPAQAEQQEAAA</sequence>
<dbReference type="Proteomes" id="UP000541535">
    <property type="component" value="Unassembled WGS sequence"/>
</dbReference>
<reference evidence="7 8" key="1">
    <citation type="submission" date="2020-08" db="EMBL/GenBank/DDBJ databases">
        <title>Genomic Encyclopedia of Type Strains, Phase III (KMG-III): the genomes of soil and plant-associated and newly described type strains.</title>
        <authorList>
            <person name="Whitman W."/>
        </authorList>
    </citation>
    <scope>NUCLEOTIDE SEQUENCE [LARGE SCALE GENOMIC DNA]</scope>
    <source>
        <strain evidence="7 8">CECT 8897</strain>
    </source>
</reference>
<keyword evidence="5" id="KW-0804">Transcription</keyword>
<dbReference type="CDD" id="cd06124">
    <property type="entry name" value="cupin_NimR-like_N"/>
    <property type="match status" value="1"/>
</dbReference>
<feature type="domain" description="HTH araC/xylS-type" evidence="6">
    <location>
        <begin position="163"/>
        <end position="260"/>
    </location>
</feature>
<dbReference type="Gene3D" id="1.10.10.60">
    <property type="entry name" value="Homeodomain-like"/>
    <property type="match status" value="1"/>
</dbReference>
<dbReference type="PROSITE" id="PS01124">
    <property type="entry name" value="HTH_ARAC_FAMILY_2"/>
    <property type="match status" value="1"/>
</dbReference>
<gene>
    <name evidence="7" type="ORF">FHS03_001563</name>
</gene>